<gene>
    <name evidence="2" type="ORF">SAMN05444349_10253</name>
</gene>
<name>A0A1M4T9D6_9BACE</name>
<dbReference type="Proteomes" id="UP000184436">
    <property type="component" value="Unassembled WGS sequence"/>
</dbReference>
<evidence type="ECO:0000313" key="2">
    <source>
        <dbReference type="EMBL" id="SHE41103.1"/>
    </source>
</evidence>
<protein>
    <submittedName>
        <fullName evidence="2">Uncharacterized protein</fullName>
    </submittedName>
</protein>
<reference evidence="2 3" key="1">
    <citation type="submission" date="2016-11" db="EMBL/GenBank/DDBJ databases">
        <authorList>
            <person name="Jaros S."/>
            <person name="Januszkiewicz K."/>
            <person name="Wedrychowicz H."/>
        </authorList>
    </citation>
    <scope>NUCLEOTIDE SEQUENCE [LARGE SCALE GENOMIC DNA]</scope>
    <source>
        <strain evidence="2 3">DSM 26883</strain>
    </source>
</reference>
<proteinExistence type="predicted"/>
<accession>A0A1M4T9D6</accession>
<dbReference type="STRING" id="871325.SAMN05444349_10253"/>
<organism evidence="2 3">
    <name type="scientific">Bacteroides faecichinchillae</name>
    <dbReference type="NCBI Taxonomy" id="871325"/>
    <lineage>
        <taxon>Bacteria</taxon>
        <taxon>Pseudomonadati</taxon>
        <taxon>Bacteroidota</taxon>
        <taxon>Bacteroidia</taxon>
        <taxon>Bacteroidales</taxon>
        <taxon>Bacteroidaceae</taxon>
        <taxon>Bacteroides</taxon>
    </lineage>
</organism>
<dbReference type="EMBL" id="FQVD01000002">
    <property type="protein sequence ID" value="SHE41103.1"/>
    <property type="molecule type" value="Genomic_DNA"/>
</dbReference>
<dbReference type="AlphaFoldDB" id="A0A1M4T9D6"/>
<keyword evidence="1" id="KW-0812">Transmembrane</keyword>
<keyword evidence="1" id="KW-1133">Transmembrane helix</keyword>
<evidence type="ECO:0000256" key="1">
    <source>
        <dbReference type="SAM" id="Phobius"/>
    </source>
</evidence>
<evidence type="ECO:0000313" key="3">
    <source>
        <dbReference type="Proteomes" id="UP000184436"/>
    </source>
</evidence>
<feature type="transmembrane region" description="Helical" evidence="1">
    <location>
        <begin position="21"/>
        <end position="38"/>
    </location>
</feature>
<keyword evidence="3" id="KW-1185">Reference proteome</keyword>
<sequence>MKKIHLSVIFMILEATKLLKYLFFIYILNAVFIIFLKIHKLYIVCKLSGAIHSLYLSILRIHNSHYVMLS</sequence>
<keyword evidence="1" id="KW-0472">Membrane</keyword>